<feature type="domain" description="Nicotinate/nicotinamide phosphoribosyltransferase" evidence="11">
    <location>
        <begin position="424"/>
        <end position="525"/>
    </location>
</feature>
<dbReference type="InterPro" id="IPR041525">
    <property type="entry name" value="N/Namide_PRibTrfase"/>
</dbReference>
<dbReference type="FunFam" id="3.20.20.70:FF:000173">
    <property type="entry name" value="Nicotinate phosphoribosyltransferase"/>
    <property type="match status" value="1"/>
</dbReference>
<dbReference type="PANTHER" id="PTHR11098:SF1">
    <property type="entry name" value="NICOTINATE PHOSPHORIBOSYLTRANSFERASE"/>
    <property type="match status" value="1"/>
</dbReference>
<dbReference type="EMBL" id="CP012523">
    <property type="protein sequence ID" value="ALC38535.1"/>
    <property type="molecule type" value="Genomic_DNA"/>
</dbReference>
<comment type="function">
    <text evidence="9">Catalyzes the first step in the biosynthesis of NAD from nicotinic acid, the ATP-dependent synthesis of beta-nicotinate D-ribonucleotide from nicotinate and 5-phospho-D-ribose 1-phosphate. Helps prevent cellular oxidative stress via its role in NAD biosynthesis.</text>
</comment>
<evidence type="ECO:0000256" key="7">
    <source>
        <dbReference type="ARBA" id="ARBA00022642"/>
    </source>
</evidence>
<evidence type="ECO:0000256" key="6">
    <source>
        <dbReference type="ARBA" id="ARBA00022598"/>
    </source>
</evidence>
<feature type="domain" description="Nicotinate phosphoribosyltransferase N-terminal" evidence="12">
    <location>
        <begin position="29"/>
        <end position="156"/>
    </location>
</feature>
<name>A0A0M4EB20_DROBS</name>
<dbReference type="InterPro" id="IPR036068">
    <property type="entry name" value="Nicotinate_pribotase-like_C"/>
</dbReference>
<evidence type="ECO:0000259" key="12">
    <source>
        <dbReference type="Pfam" id="PF17767"/>
    </source>
</evidence>
<keyword evidence="7" id="KW-0662">Pyridine nucleotide biosynthesis</keyword>
<dbReference type="InterPro" id="IPR006405">
    <property type="entry name" value="Nic_PRibTrfase_pncB"/>
</dbReference>
<organism evidence="14 15">
    <name type="scientific">Drosophila busckii</name>
    <name type="common">Fruit fly</name>
    <dbReference type="NCBI Taxonomy" id="30019"/>
    <lineage>
        <taxon>Eukaryota</taxon>
        <taxon>Metazoa</taxon>
        <taxon>Ecdysozoa</taxon>
        <taxon>Arthropoda</taxon>
        <taxon>Hexapoda</taxon>
        <taxon>Insecta</taxon>
        <taxon>Pterygota</taxon>
        <taxon>Neoptera</taxon>
        <taxon>Endopterygota</taxon>
        <taxon>Diptera</taxon>
        <taxon>Brachycera</taxon>
        <taxon>Muscomorpha</taxon>
        <taxon>Ephydroidea</taxon>
        <taxon>Drosophilidae</taxon>
        <taxon>Drosophila</taxon>
    </lineage>
</organism>
<dbReference type="GO" id="GO:0034355">
    <property type="term" value="P:NAD+ biosynthetic process via the salvage pathway"/>
    <property type="evidence" value="ECO:0007669"/>
    <property type="project" value="TreeGrafter"/>
</dbReference>
<reference evidence="14 15" key="1">
    <citation type="submission" date="2015-08" db="EMBL/GenBank/DDBJ databases">
        <title>Ancestral chromatin configuration constrains chromatin evolution on differentiating sex chromosomes in Drosophila.</title>
        <authorList>
            <person name="Zhou Q."/>
            <person name="Bachtrog D."/>
        </authorList>
    </citation>
    <scope>NUCLEOTIDE SEQUENCE [LARGE SCALE GENOMIC DNA]</scope>
    <source>
        <tissue evidence="14">Whole larvae</tissue>
    </source>
</reference>
<dbReference type="InterPro" id="IPR013785">
    <property type="entry name" value="Aldolase_TIM"/>
</dbReference>
<dbReference type="FunFam" id="3.20.140.10:FF:000004">
    <property type="entry name" value="Nicotinate phosphoribosyltransferase"/>
    <property type="match status" value="1"/>
</dbReference>
<dbReference type="PANTHER" id="PTHR11098">
    <property type="entry name" value="NICOTINATE PHOSPHORIBOSYLTRANSFERASE"/>
    <property type="match status" value="1"/>
</dbReference>
<dbReference type="STRING" id="30019.A0A0M4EB20"/>
<dbReference type="Gene3D" id="3.20.140.10">
    <property type="entry name" value="nicotinate phosphoribosyltransferase"/>
    <property type="match status" value="2"/>
</dbReference>
<dbReference type="Gene3D" id="3.20.20.70">
    <property type="entry name" value="Aldolase class I"/>
    <property type="match status" value="2"/>
</dbReference>
<feature type="domain" description="Nicotinate phosphoribosyltransferase C-terminal" evidence="13">
    <location>
        <begin position="529"/>
        <end position="638"/>
    </location>
</feature>
<dbReference type="OMA" id="VYFPGSP"/>
<dbReference type="NCBIfam" id="TIGR01513">
    <property type="entry name" value="NAPRTase_put"/>
    <property type="match status" value="1"/>
</dbReference>
<dbReference type="SUPFAM" id="SSF51690">
    <property type="entry name" value="Nicotinate/Quinolinate PRTase C-terminal domain-like"/>
    <property type="match status" value="2"/>
</dbReference>
<protein>
    <recommendedName>
        <fullName evidence="4">Nicotinate phosphoribosyltransferase</fullName>
        <ecNumber evidence="3">6.3.4.21</ecNumber>
    </recommendedName>
</protein>
<evidence type="ECO:0000256" key="9">
    <source>
        <dbReference type="ARBA" id="ARBA00023426"/>
    </source>
</evidence>
<dbReference type="UniPathway" id="UPA00253">
    <property type="reaction ID" value="UER00457"/>
</dbReference>
<dbReference type="Proteomes" id="UP000494163">
    <property type="component" value="Chromosome 2L"/>
</dbReference>
<evidence type="ECO:0000259" key="13">
    <source>
        <dbReference type="Pfam" id="PF17956"/>
    </source>
</evidence>
<dbReference type="Pfam" id="PF17767">
    <property type="entry name" value="NAPRTase_N"/>
    <property type="match status" value="1"/>
</dbReference>
<dbReference type="GO" id="GO:0005829">
    <property type="term" value="C:cytosol"/>
    <property type="evidence" value="ECO:0007669"/>
    <property type="project" value="TreeGrafter"/>
</dbReference>
<comment type="catalytic activity">
    <reaction evidence="10">
        <text>5-phospho-alpha-D-ribose 1-diphosphate + nicotinate + ATP + H2O = nicotinate beta-D-ribonucleotide + ADP + phosphate + diphosphate</text>
        <dbReference type="Rhea" id="RHEA:36163"/>
        <dbReference type="ChEBI" id="CHEBI:15377"/>
        <dbReference type="ChEBI" id="CHEBI:30616"/>
        <dbReference type="ChEBI" id="CHEBI:32544"/>
        <dbReference type="ChEBI" id="CHEBI:33019"/>
        <dbReference type="ChEBI" id="CHEBI:43474"/>
        <dbReference type="ChEBI" id="CHEBI:57502"/>
        <dbReference type="ChEBI" id="CHEBI:58017"/>
        <dbReference type="ChEBI" id="CHEBI:456216"/>
        <dbReference type="EC" id="6.3.4.21"/>
    </reaction>
</comment>
<evidence type="ECO:0000259" key="11">
    <source>
        <dbReference type="Pfam" id="PF04095"/>
    </source>
</evidence>
<dbReference type="InterPro" id="IPR007229">
    <property type="entry name" value="Nic_PRibTrfase-Fam"/>
</dbReference>
<gene>
    <name evidence="14" type="ORF">Dbus_chr2Lg620</name>
</gene>
<dbReference type="GO" id="GO:0016740">
    <property type="term" value="F:transferase activity"/>
    <property type="evidence" value="ECO:0007669"/>
    <property type="project" value="UniProtKB-KW"/>
</dbReference>
<evidence type="ECO:0000256" key="8">
    <source>
        <dbReference type="ARBA" id="ARBA00022679"/>
    </source>
</evidence>
<keyword evidence="8" id="KW-0808">Transferase</keyword>
<evidence type="ECO:0000256" key="1">
    <source>
        <dbReference type="ARBA" id="ARBA00004952"/>
    </source>
</evidence>
<dbReference type="FunFam" id="3.20.140.10:FF:000002">
    <property type="entry name" value="Nicotinate phosphoribosyltransferase"/>
    <property type="match status" value="1"/>
</dbReference>
<evidence type="ECO:0000256" key="4">
    <source>
        <dbReference type="ARBA" id="ARBA00021569"/>
    </source>
</evidence>
<dbReference type="GO" id="GO:0004516">
    <property type="term" value="F:nicotinate phosphoribosyltransferase activity"/>
    <property type="evidence" value="ECO:0007669"/>
    <property type="project" value="UniProtKB-EC"/>
</dbReference>
<comment type="pathway">
    <text evidence="1">Cofactor biosynthesis; NAD(+) biosynthesis; nicotinate D-ribonucleotide from nicotinate: step 1/1.</text>
</comment>
<sequence>MNDREMSCNAGGQFMDRGRMNQNGVVQPLLTDLYQITMAYAYWKSGKIDDQAVFDLFFRNNPFHGEFTIFAGLEECLKFLDSFHYSQSDIEYLRQTLPEGIENEFFEYLGNLTAHDVTLYAIDEGTVAFPRVPIIKLEGPLIIVQLLETTLLTLVNYASLMATNAARYRMVAGKHVKLLEFGLRRAQGPDGGLSASKYSYTGGFDGTSNVLAGKLFNIPVRGTHAHAYITSFSSIGELKTRLLKHKQTGVMEDLLEHAVRHRQMLSHVLDVSTEESSEGELAAMVSYAIAFPDGFMALVDTYDVKSRDTEQVTQVLPQTDSKQKLSQPTMLELGQSLATLTPPTTPTLAMLNGHKQSNGQQFESSNGHNHVELATEPTTTTTTTISYSNGSAYLPKYVEKSFRSGLLNFSAVALALNDLGYHALGIRIDSGDLAYLSCLAREAFEKVAERFKVPWFNKLTIVASNDINEETILSLNEQGHKIDCFGIGTHLVTCQRQPALGCVYKLVEINGQARIKLSQDVEKVTMPGNKNAYRLYSADGHALIDLLQKDSEHPPAVGQKVLCRHPFQESKRAYVIPSHVESLYKIYWKSGKICQHLPTLEQVREKVQISLKTLRNDHKRTLNPTPYKVAVSDNLYNFIHDLWLQNAPIGELS</sequence>
<dbReference type="SUPFAM" id="SSF54675">
    <property type="entry name" value="Nicotinate/Quinolinate PRTase N-terminal domain-like"/>
    <property type="match status" value="1"/>
</dbReference>
<dbReference type="Pfam" id="PF17956">
    <property type="entry name" value="NAPRTase_C"/>
    <property type="match status" value="1"/>
</dbReference>
<keyword evidence="6" id="KW-0436">Ligase</keyword>
<comment type="similarity">
    <text evidence="2">Belongs to the NAPRTase family.</text>
</comment>
<evidence type="ECO:0000256" key="5">
    <source>
        <dbReference type="ARBA" id="ARBA00022553"/>
    </source>
</evidence>
<dbReference type="AlphaFoldDB" id="A0A0M4EB20"/>
<keyword evidence="15" id="KW-1185">Reference proteome</keyword>
<accession>A0A0M4EB20</accession>
<evidence type="ECO:0000256" key="3">
    <source>
        <dbReference type="ARBA" id="ARBA00013236"/>
    </source>
</evidence>
<evidence type="ECO:0000256" key="10">
    <source>
        <dbReference type="ARBA" id="ARBA00048668"/>
    </source>
</evidence>
<keyword evidence="5" id="KW-0597">Phosphoprotein</keyword>
<evidence type="ECO:0000313" key="14">
    <source>
        <dbReference type="EMBL" id="ALC38535.1"/>
    </source>
</evidence>
<dbReference type="CDD" id="cd01570">
    <property type="entry name" value="NAPRTase_A"/>
    <property type="match status" value="1"/>
</dbReference>
<evidence type="ECO:0000256" key="2">
    <source>
        <dbReference type="ARBA" id="ARBA00010897"/>
    </source>
</evidence>
<dbReference type="InterPro" id="IPR041619">
    <property type="entry name" value="NAPRTase_C"/>
</dbReference>
<dbReference type="OrthoDB" id="193380at2759"/>
<dbReference type="EC" id="6.3.4.21" evidence="3"/>
<evidence type="ECO:0000313" key="15">
    <source>
        <dbReference type="Proteomes" id="UP000494163"/>
    </source>
</evidence>
<dbReference type="InterPro" id="IPR040727">
    <property type="entry name" value="NAPRTase_N"/>
</dbReference>
<dbReference type="Pfam" id="PF04095">
    <property type="entry name" value="NAPRTase"/>
    <property type="match status" value="1"/>
</dbReference>
<proteinExistence type="inferred from homology"/>